<keyword evidence="1" id="KW-1133">Transmembrane helix</keyword>
<keyword evidence="4" id="KW-1185">Reference proteome</keyword>
<dbReference type="InterPro" id="IPR048760">
    <property type="entry name" value="VP0354-like_sensor_dom"/>
</dbReference>
<reference evidence="3 4" key="1">
    <citation type="journal article" date="2018" name="ISME J.">
        <title>Endosymbiont genomes yield clues of tubeworm success.</title>
        <authorList>
            <person name="Li Y."/>
            <person name="Liles M.R."/>
            <person name="Halanych K.M."/>
        </authorList>
    </citation>
    <scope>NUCLEOTIDE SEQUENCE [LARGE SCALE GENOMIC DNA]</scope>
    <source>
        <strain evidence="3">A1462</strain>
    </source>
</reference>
<organism evidence="3 4">
    <name type="scientific">endosymbiont of Escarpia spicata</name>
    <dbReference type="NCBI Taxonomy" id="2200908"/>
    <lineage>
        <taxon>Bacteria</taxon>
        <taxon>Pseudomonadati</taxon>
        <taxon>Pseudomonadota</taxon>
        <taxon>Gammaproteobacteria</taxon>
        <taxon>sulfur-oxidizing symbionts</taxon>
    </lineage>
</organism>
<dbReference type="AlphaFoldDB" id="A0A370DJG9"/>
<name>A0A370DJG9_9GAMM</name>
<dbReference type="Pfam" id="PF21623">
    <property type="entry name" value="HK_sensor_dom_bact"/>
    <property type="match status" value="1"/>
</dbReference>
<accession>A0A370DJG9</accession>
<feature type="transmembrane region" description="Helical" evidence="1">
    <location>
        <begin position="30"/>
        <end position="51"/>
    </location>
</feature>
<dbReference type="Gene3D" id="3.30.450.20">
    <property type="entry name" value="PAS domain"/>
    <property type="match status" value="2"/>
</dbReference>
<evidence type="ECO:0000313" key="4">
    <source>
        <dbReference type="Proteomes" id="UP000254771"/>
    </source>
</evidence>
<dbReference type="InterPro" id="IPR029151">
    <property type="entry name" value="Sensor-like_sf"/>
</dbReference>
<evidence type="ECO:0000256" key="1">
    <source>
        <dbReference type="SAM" id="Phobius"/>
    </source>
</evidence>
<proteinExistence type="predicted"/>
<keyword evidence="1" id="KW-0812">Transmembrane</keyword>
<keyword evidence="1" id="KW-0472">Membrane</keyword>
<comment type="caution">
    <text evidence="3">The sequence shown here is derived from an EMBL/GenBank/DDBJ whole genome shotgun (WGS) entry which is preliminary data.</text>
</comment>
<gene>
    <name evidence="3" type="ORF">DIZ78_12220</name>
</gene>
<feature type="domain" description="Histidine kinase VP0354-like sensor" evidence="2">
    <location>
        <begin position="81"/>
        <end position="300"/>
    </location>
</feature>
<evidence type="ECO:0000313" key="3">
    <source>
        <dbReference type="EMBL" id="RDH84306.1"/>
    </source>
</evidence>
<sequence length="388" mass="43595">MRQLPESIQPPPATQDSSGKVGWKMIMPGFLGLFLSFLLVVSLIAYGLLLYDQTHLQKLRKTSVLEGVEQAVTDIELTFSNVLSDLRILAESDAVSALMSGDEKARVALASELLVFSRHKGLYDQVRFLDTGGMEKVRINYHAGRPAIVPEGALQNKKGRYYFEDTLRLSRGEVFVSPLDLNIERGEIEQPLKPMIRFGMPVFGSDGRKKGIVLLNFLAERLVSRFSRVALDDDETRSLLNRDGYWLSGPDSREEWGFMFPERKELTFGNRFPVAWREILANKSGSFQGEMEQFVYTTVYPISPELHSSTGAGKAYLPSSGQLEARDYVWKVVAKYPTISLLDLIRDPNFLFHTFWPCLELPLAPGSAVAHATRHGRCSNTLKTAVQN</sequence>
<dbReference type="Proteomes" id="UP000254771">
    <property type="component" value="Unassembled WGS sequence"/>
</dbReference>
<dbReference type="SUPFAM" id="SSF103190">
    <property type="entry name" value="Sensory domain-like"/>
    <property type="match status" value="2"/>
</dbReference>
<protein>
    <recommendedName>
        <fullName evidence="2">Histidine kinase VP0354-like sensor domain-containing protein</fullName>
    </recommendedName>
</protein>
<evidence type="ECO:0000259" key="2">
    <source>
        <dbReference type="Pfam" id="PF21623"/>
    </source>
</evidence>
<dbReference type="EMBL" id="QFXE01000015">
    <property type="protein sequence ID" value="RDH84306.1"/>
    <property type="molecule type" value="Genomic_DNA"/>
</dbReference>